<comment type="caution">
    <text evidence="1">The sequence shown here is derived from an EMBL/GenBank/DDBJ whole genome shotgun (WGS) entry which is preliminary data.</text>
</comment>
<proteinExistence type="predicted"/>
<keyword evidence="2" id="KW-1185">Reference proteome</keyword>
<dbReference type="Proteomes" id="UP001501671">
    <property type="component" value="Unassembled WGS sequence"/>
</dbReference>
<evidence type="ECO:0000313" key="2">
    <source>
        <dbReference type="Proteomes" id="UP001501671"/>
    </source>
</evidence>
<gene>
    <name evidence="1" type="ORF">GCM10023144_08770</name>
</gene>
<dbReference type="RefSeq" id="WP_345246718.1">
    <property type="nucleotide sequence ID" value="NZ_BAABFO010000003.1"/>
</dbReference>
<accession>A0ABP8GK83</accession>
<dbReference type="EMBL" id="BAABFO010000003">
    <property type="protein sequence ID" value="GAA4325928.1"/>
    <property type="molecule type" value="Genomic_DNA"/>
</dbReference>
<evidence type="ECO:0000313" key="1">
    <source>
        <dbReference type="EMBL" id="GAA4325928.1"/>
    </source>
</evidence>
<protein>
    <recommendedName>
        <fullName evidence="3">DUF2938 family protein</fullName>
    </recommendedName>
</protein>
<organism evidence="1 2">
    <name type="scientific">Pigmentiphaga soli</name>
    <dbReference type="NCBI Taxonomy" id="1007095"/>
    <lineage>
        <taxon>Bacteria</taxon>
        <taxon>Pseudomonadati</taxon>
        <taxon>Pseudomonadota</taxon>
        <taxon>Betaproteobacteria</taxon>
        <taxon>Burkholderiales</taxon>
        <taxon>Alcaligenaceae</taxon>
        <taxon>Pigmentiphaga</taxon>
    </lineage>
</organism>
<name>A0ABP8GK83_9BURK</name>
<sequence length="159" mass="17385">MKQEIDSHGLAMAKAAWSSGSMASLASTAMLAWRGARDCDSVFAPVNAVSHWLWEEEALHQQRGTLRHTVAGYAIHHAMSVLWATVYERLLHGRPGRQRAARRGLAALAVTAVACAVDLKATPRRFTPGFERRLDGRSLALVYLAFAAGLALARPRRRG</sequence>
<reference evidence="2" key="1">
    <citation type="journal article" date="2019" name="Int. J. Syst. Evol. Microbiol.">
        <title>The Global Catalogue of Microorganisms (GCM) 10K type strain sequencing project: providing services to taxonomists for standard genome sequencing and annotation.</title>
        <authorList>
            <consortium name="The Broad Institute Genomics Platform"/>
            <consortium name="The Broad Institute Genome Sequencing Center for Infectious Disease"/>
            <person name="Wu L."/>
            <person name="Ma J."/>
        </authorList>
    </citation>
    <scope>NUCLEOTIDE SEQUENCE [LARGE SCALE GENOMIC DNA]</scope>
    <source>
        <strain evidence="2">JCM 17666</strain>
    </source>
</reference>
<evidence type="ECO:0008006" key="3">
    <source>
        <dbReference type="Google" id="ProtNLM"/>
    </source>
</evidence>